<organism evidence="2 3">
    <name type="scientific">Desulfococcus multivorans DSM 2059</name>
    <dbReference type="NCBI Taxonomy" id="1121405"/>
    <lineage>
        <taxon>Bacteria</taxon>
        <taxon>Pseudomonadati</taxon>
        <taxon>Thermodesulfobacteriota</taxon>
        <taxon>Desulfobacteria</taxon>
        <taxon>Desulfobacterales</taxon>
        <taxon>Desulfococcaceae</taxon>
        <taxon>Desulfococcus</taxon>
    </lineage>
</organism>
<gene>
    <name evidence="2" type="ORF">dsmv_3145</name>
</gene>
<reference evidence="2 3" key="1">
    <citation type="journal article" date="2013" name="Genome Announc.">
        <title>Draft genome sequences for three mercury-methylating, sulfate-reducing bacteria.</title>
        <authorList>
            <person name="Brown S.D."/>
            <person name="Hurt R.A.Jr."/>
            <person name="Gilmour C.C."/>
            <person name="Elias D.A."/>
        </authorList>
    </citation>
    <scope>NUCLEOTIDE SEQUENCE [LARGE SCALE GENOMIC DNA]</scope>
    <source>
        <strain evidence="2 3">DSM 2059</strain>
    </source>
</reference>
<dbReference type="Pfam" id="PF04028">
    <property type="entry name" value="DUF374"/>
    <property type="match status" value="1"/>
</dbReference>
<comment type="caution">
    <text evidence="2">The sequence shown here is derived from an EMBL/GenBank/DDBJ whole genome shotgun (WGS) entry which is preliminary data.</text>
</comment>
<sequence>MMTERQWQWVGLLGSWIIRLIFSTARIRCEGPPLERLRMLNRRGQFIAAIWHSRILIFSHLYRGWKASILVSRSDDGEIIARILQRQGFETVRGSTNKGGRQALALLIRKIREGGSAVMIPDGPQGPRCRVQPGIILLAQKTGVPIYPMSYSARHAKIFSSWDRFMLPRPFTECCVVYGDPIRVPADADENVRADYRRRLEDALCAITLKADRYFGRVTDGCHD</sequence>
<name>S7TF47_DESML</name>
<evidence type="ECO:0000313" key="2">
    <source>
        <dbReference type="EMBL" id="EPR35331.1"/>
    </source>
</evidence>
<protein>
    <recommendedName>
        <fullName evidence="1">DUF374 domain-containing protein</fullName>
    </recommendedName>
</protein>
<dbReference type="STRING" id="897.B2D07_09440"/>
<proteinExistence type="predicted"/>
<evidence type="ECO:0000313" key="3">
    <source>
        <dbReference type="Proteomes" id="UP000014977"/>
    </source>
</evidence>
<dbReference type="SUPFAM" id="SSF69593">
    <property type="entry name" value="Glycerol-3-phosphate (1)-acyltransferase"/>
    <property type="match status" value="1"/>
</dbReference>
<dbReference type="eggNOG" id="COG2121">
    <property type="taxonomic scope" value="Bacteria"/>
</dbReference>
<dbReference type="RefSeq" id="WP_020878235.1">
    <property type="nucleotide sequence ID" value="NZ_ATHJ01000108.1"/>
</dbReference>
<keyword evidence="3" id="KW-1185">Reference proteome</keyword>
<accession>S7TF47</accession>
<dbReference type="InterPro" id="IPR007172">
    <property type="entry name" value="DUF374"/>
</dbReference>
<dbReference type="CDD" id="cd07983">
    <property type="entry name" value="LPLAT_DUF374-like"/>
    <property type="match status" value="1"/>
</dbReference>
<dbReference type="AlphaFoldDB" id="S7TF47"/>
<dbReference type="EMBL" id="ATHJ01000108">
    <property type="protein sequence ID" value="EPR35331.1"/>
    <property type="molecule type" value="Genomic_DNA"/>
</dbReference>
<feature type="domain" description="DUF374" evidence="1">
    <location>
        <begin position="62"/>
        <end position="128"/>
    </location>
</feature>
<dbReference type="OrthoDB" id="9810508at2"/>
<dbReference type="Proteomes" id="UP000014977">
    <property type="component" value="Unassembled WGS sequence"/>
</dbReference>
<evidence type="ECO:0000259" key="1">
    <source>
        <dbReference type="Pfam" id="PF04028"/>
    </source>
</evidence>